<comment type="pathway">
    <text evidence="2">Cofactor biosynthesis; riboflavin biosynthesis; riboflavin from 2-hydroxy-3-oxobutyl phosphate and 5-amino-6-(D-ribitylamino)uracil: step 2/2.</text>
</comment>
<evidence type="ECO:0000256" key="3">
    <source>
        <dbReference type="ARBA" id="ARBA00012827"/>
    </source>
</evidence>
<keyword evidence="6" id="KW-0808">Transferase</keyword>
<dbReference type="PANTHER" id="PTHR21098:SF0">
    <property type="entry name" value="RIBOFLAVIN SYNTHASE"/>
    <property type="match status" value="1"/>
</dbReference>
<proteinExistence type="predicted"/>
<evidence type="ECO:0000256" key="7">
    <source>
        <dbReference type="ARBA" id="ARBA00022737"/>
    </source>
</evidence>
<evidence type="ECO:0000256" key="4">
    <source>
        <dbReference type="ARBA" id="ARBA00013950"/>
    </source>
</evidence>
<organism evidence="9">
    <name type="scientific">marine metagenome</name>
    <dbReference type="NCBI Taxonomy" id="408172"/>
    <lineage>
        <taxon>unclassified sequences</taxon>
        <taxon>metagenomes</taxon>
        <taxon>ecological metagenomes</taxon>
    </lineage>
</organism>
<gene>
    <name evidence="9" type="ORF">METZ01_LOCUS481175</name>
</gene>
<dbReference type="CDD" id="cd00402">
    <property type="entry name" value="Riboflavin_synthase_like"/>
    <property type="match status" value="1"/>
</dbReference>
<accession>A0A383C827</accession>
<dbReference type="InterPro" id="IPR023366">
    <property type="entry name" value="ATP_synth_asu-like_sf"/>
</dbReference>
<evidence type="ECO:0000259" key="8">
    <source>
        <dbReference type="PROSITE" id="PS51177"/>
    </source>
</evidence>
<dbReference type="FunFam" id="2.40.30.20:FF:000004">
    <property type="entry name" value="Riboflavin synthase, alpha subunit"/>
    <property type="match status" value="1"/>
</dbReference>
<comment type="function">
    <text evidence="1">Catalyzes the dismutation of two molecules of 6,7-dimethyl-8-ribityllumazine, resulting in the formation of riboflavin and 5-amino-6-(D-ribitylamino)uracil.</text>
</comment>
<dbReference type="EMBL" id="UINC01206616">
    <property type="protein sequence ID" value="SVE28321.1"/>
    <property type="molecule type" value="Genomic_DNA"/>
</dbReference>
<protein>
    <recommendedName>
        <fullName evidence="4">Riboflavin synthase</fullName>
        <ecNumber evidence="3">2.5.1.9</ecNumber>
    </recommendedName>
</protein>
<dbReference type="InterPro" id="IPR017938">
    <property type="entry name" value="Riboflavin_synthase-like_b-brl"/>
</dbReference>
<dbReference type="GO" id="GO:0009231">
    <property type="term" value="P:riboflavin biosynthetic process"/>
    <property type="evidence" value="ECO:0007669"/>
    <property type="project" value="UniProtKB-KW"/>
</dbReference>
<keyword evidence="5" id="KW-0686">Riboflavin biosynthesis</keyword>
<feature type="domain" description="Lumazine-binding" evidence="8">
    <location>
        <begin position="20"/>
        <end position="116"/>
    </location>
</feature>
<dbReference type="SUPFAM" id="SSF63380">
    <property type="entry name" value="Riboflavin synthase domain-like"/>
    <property type="match status" value="1"/>
</dbReference>
<keyword evidence="7" id="KW-0677">Repeat</keyword>
<name>A0A383C827_9ZZZZ</name>
<evidence type="ECO:0000256" key="5">
    <source>
        <dbReference type="ARBA" id="ARBA00022619"/>
    </source>
</evidence>
<evidence type="ECO:0000313" key="9">
    <source>
        <dbReference type="EMBL" id="SVE28321.1"/>
    </source>
</evidence>
<dbReference type="EC" id="2.5.1.9" evidence="3"/>
<dbReference type="PROSITE" id="PS51177">
    <property type="entry name" value="LUMAZINE_BIND"/>
    <property type="match status" value="2"/>
</dbReference>
<dbReference type="InterPro" id="IPR026017">
    <property type="entry name" value="Lumazine-bd_dom"/>
</dbReference>
<dbReference type="AlphaFoldDB" id="A0A383C827"/>
<dbReference type="Pfam" id="PF00677">
    <property type="entry name" value="Lum_binding"/>
    <property type="match status" value="1"/>
</dbReference>
<evidence type="ECO:0000256" key="1">
    <source>
        <dbReference type="ARBA" id="ARBA00002803"/>
    </source>
</evidence>
<reference evidence="9" key="1">
    <citation type="submission" date="2018-05" db="EMBL/GenBank/DDBJ databases">
        <authorList>
            <person name="Lanie J.A."/>
            <person name="Ng W.-L."/>
            <person name="Kazmierczak K.M."/>
            <person name="Andrzejewski T.M."/>
            <person name="Davidsen T.M."/>
            <person name="Wayne K.J."/>
            <person name="Tettelin H."/>
            <person name="Glass J.I."/>
            <person name="Rusch D."/>
            <person name="Podicherti R."/>
            <person name="Tsui H.-C.T."/>
            <person name="Winkler M.E."/>
        </authorList>
    </citation>
    <scope>NUCLEOTIDE SEQUENCE</scope>
</reference>
<evidence type="ECO:0000256" key="6">
    <source>
        <dbReference type="ARBA" id="ARBA00022679"/>
    </source>
</evidence>
<sequence>GDKVNLEHSLAADGRLGGHFATGHVDATGEVLIFEERGKNIYLQVRVPEEFSHYLADKGSIAVDGCSLTVCDVQQDLFAVWLIPHTLSLTSLESLKSGDFVNLEFDLLAKYVERISSRGQ</sequence>
<dbReference type="Gene3D" id="2.40.30.20">
    <property type="match status" value="1"/>
</dbReference>
<dbReference type="GO" id="GO:0004746">
    <property type="term" value="F:riboflavin synthase activity"/>
    <property type="evidence" value="ECO:0007669"/>
    <property type="project" value="UniProtKB-EC"/>
</dbReference>
<dbReference type="InterPro" id="IPR001783">
    <property type="entry name" value="Lumazine-bd"/>
</dbReference>
<dbReference type="PANTHER" id="PTHR21098">
    <property type="entry name" value="RIBOFLAVIN SYNTHASE ALPHA CHAIN"/>
    <property type="match status" value="1"/>
</dbReference>
<feature type="domain" description="Lumazine-binding" evidence="8">
    <location>
        <begin position="1"/>
        <end position="19"/>
    </location>
</feature>
<feature type="non-terminal residue" evidence="9">
    <location>
        <position position="1"/>
    </location>
</feature>
<evidence type="ECO:0000256" key="2">
    <source>
        <dbReference type="ARBA" id="ARBA00004887"/>
    </source>
</evidence>